<dbReference type="GeneID" id="54291694"/>
<dbReference type="PANTHER" id="PTHR47706">
    <property type="entry name" value="NMRA-LIKE FAMILY PROTEIN"/>
    <property type="match status" value="1"/>
</dbReference>
<organism evidence="4 5">
    <name type="scientific">Aaosphaeria arxii CBS 175.79</name>
    <dbReference type="NCBI Taxonomy" id="1450172"/>
    <lineage>
        <taxon>Eukaryota</taxon>
        <taxon>Fungi</taxon>
        <taxon>Dikarya</taxon>
        <taxon>Ascomycota</taxon>
        <taxon>Pezizomycotina</taxon>
        <taxon>Dothideomycetes</taxon>
        <taxon>Pleosporomycetidae</taxon>
        <taxon>Pleosporales</taxon>
        <taxon>Pleosporales incertae sedis</taxon>
        <taxon>Aaosphaeria</taxon>
    </lineage>
</organism>
<dbReference type="InterPro" id="IPR036291">
    <property type="entry name" value="NAD(P)-bd_dom_sf"/>
</dbReference>
<evidence type="ECO:0000259" key="3">
    <source>
        <dbReference type="Pfam" id="PF05368"/>
    </source>
</evidence>
<keyword evidence="2" id="KW-0560">Oxidoreductase</keyword>
<dbReference type="EMBL" id="ML978081">
    <property type="protein sequence ID" value="KAF2008805.1"/>
    <property type="molecule type" value="Genomic_DNA"/>
</dbReference>
<dbReference type="PANTHER" id="PTHR47706:SF9">
    <property type="entry name" value="NMRA-LIKE DOMAIN-CONTAINING PROTEIN-RELATED"/>
    <property type="match status" value="1"/>
</dbReference>
<gene>
    <name evidence="4" type="ORF">BU24DRAFT_497705</name>
</gene>
<keyword evidence="5" id="KW-1185">Reference proteome</keyword>
<dbReference type="RefSeq" id="XP_033377144.1">
    <property type="nucleotide sequence ID" value="XM_033534297.1"/>
</dbReference>
<dbReference type="InterPro" id="IPR008030">
    <property type="entry name" value="NmrA-like"/>
</dbReference>
<reference evidence="4" key="1">
    <citation type="journal article" date="2020" name="Stud. Mycol.">
        <title>101 Dothideomycetes genomes: a test case for predicting lifestyles and emergence of pathogens.</title>
        <authorList>
            <person name="Haridas S."/>
            <person name="Albert R."/>
            <person name="Binder M."/>
            <person name="Bloem J."/>
            <person name="Labutti K."/>
            <person name="Salamov A."/>
            <person name="Andreopoulos B."/>
            <person name="Baker S."/>
            <person name="Barry K."/>
            <person name="Bills G."/>
            <person name="Bluhm B."/>
            <person name="Cannon C."/>
            <person name="Castanera R."/>
            <person name="Culley D."/>
            <person name="Daum C."/>
            <person name="Ezra D."/>
            <person name="Gonzalez J."/>
            <person name="Henrissat B."/>
            <person name="Kuo A."/>
            <person name="Liang C."/>
            <person name="Lipzen A."/>
            <person name="Lutzoni F."/>
            <person name="Magnuson J."/>
            <person name="Mondo S."/>
            <person name="Nolan M."/>
            <person name="Ohm R."/>
            <person name="Pangilinan J."/>
            <person name="Park H.-J."/>
            <person name="Ramirez L."/>
            <person name="Alfaro M."/>
            <person name="Sun H."/>
            <person name="Tritt A."/>
            <person name="Yoshinaga Y."/>
            <person name="Zwiers L.-H."/>
            <person name="Turgeon B."/>
            <person name="Goodwin S."/>
            <person name="Spatafora J."/>
            <person name="Crous P."/>
            <person name="Grigoriev I."/>
        </authorList>
    </citation>
    <scope>NUCLEOTIDE SEQUENCE</scope>
    <source>
        <strain evidence="4">CBS 175.79</strain>
    </source>
</reference>
<dbReference type="Proteomes" id="UP000799778">
    <property type="component" value="Unassembled WGS sequence"/>
</dbReference>
<evidence type="ECO:0000256" key="2">
    <source>
        <dbReference type="ARBA" id="ARBA00023002"/>
    </source>
</evidence>
<protein>
    <submittedName>
        <fullName evidence="4">NAD(P)-binding protein</fullName>
    </submittedName>
</protein>
<dbReference type="CDD" id="cd05259">
    <property type="entry name" value="PCBER_SDR_a"/>
    <property type="match status" value="1"/>
</dbReference>
<dbReference type="SUPFAM" id="SSF51735">
    <property type="entry name" value="NAD(P)-binding Rossmann-fold domains"/>
    <property type="match status" value="1"/>
</dbReference>
<evidence type="ECO:0000313" key="5">
    <source>
        <dbReference type="Proteomes" id="UP000799778"/>
    </source>
</evidence>
<evidence type="ECO:0000313" key="4">
    <source>
        <dbReference type="EMBL" id="KAF2008805.1"/>
    </source>
</evidence>
<dbReference type="GO" id="GO:0016491">
    <property type="term" value="F:oxidoreductase activity"/>
    <property type="evidence" value="ECO:0007669"/>
    <property type="project" value="UniProtKB-KW"/>
</dbReference>
<name>A0A6A5X713_9PLEO</name>
<dbReference type="InterPro" id="IPR045312">
    <property type="entry name" value="PCBER-like"/>
</dbReference>
<feature type="domain" description="NmrA-like" evidence="3">
    <location>
        <begin position="6"/>
        <end position="242"/>
    </location>
</feature>
<sequence>MASPFKNILLIGATGSIGSHVFKALSDSPHFTVTLLQRASSKATLPSHLRVITIADSYPTDELTQAFKGQDVIVNCMTSLSVSDQFRMIDAAIAAGVKRYVPSEYGLNNMRPDAQALNRVFHDKGKVQEYLRAKAADGAIEWMSVSCGMWVKWSMEHEFLGMHVREKRFVFWDDGEGLFSCTTEENTAVGLVRALEMRESTKNTNVYLSDFAISQRQLLEAIERIQGAKYETEYLSSYDLIKEKQEAVRNGDNLATFDLIETGFVTGRFGGHLEKEGELFNSQLGLPKKTVDEVVEAALRYINHVLGSKIWCQKPLTINLSLQQSLYQQSTHKLYHLNHHSQPNNLDKMITTLITVLLSLLVLPTFTLALPAPTATLANDNHPRGWPTVGACPPGQNLIVNAWPPVCMAPSGRPTRSGAVAAAVETGLGATFDANVEV</sequence>
<dbReference type="OrthoDB" id="9974981at2759"/>
<keyword evidence="1" id="KW-0521">NADP</keyword>
<dbReference type="Pfam" id="PF05368">
    <property type="entry name" value="NmrA"/>
    <property type="match status" value="1"/>
</dbReference>
<dbReference type="AlphaFoldDB" id="A0A6A5X713"/>
<proteinExistence type="predicted"/>
<dbReference type="Gene3D" id="3.40.50.720">
    <property type="entry name" value="NAD(P)-binding Rossmann-like Domain"/>
    <property type="match status" value="1"/>
</dbReference>
<dbReference type="Gene3D" id="3.90.25.10">
    <property type="entry name" value="UDP-galactose 4-epimerase, domain 1"/>
    <property type="match status" value="1"/>
</dbReference>
<evidence type="ECO:0000256" key="1">
    <source>
        <dbReference type="ARBA" id="ARBA00022857"/>
    </source>
</evidence>
<dbReference type="InterPro" id="IPR051609">
    <property type="entry name" value="NmrA/Isoflavone_reductase-like"/>
</dbReference>
<accession>A0A6A5X713</accession>